<evidence type="ECO:0000256" key="5">
    <source>
        <dbReference type="ARBA" id="ARBA00023125"/>
    </source>
</evidence>
<reference evidence="10 11" key="1">
    <citation type="submission" date="2016-12" db="EMBL/GenBank/DDBJ databases">
        <title>The genomes of Aspergillus section Nigri reveals drivers in fungal speciation.</title>
        <authorList>
            <consortium name="DOE Joint Genome Institute"/>
            <person name="Vesth T.C."/>
            <person name="Nybo J."/>
            <person name="Theobald S."/>
            <person name="Brandl J."/>
            <person name="Frisvad J.C."/>
            <person name="Nielsen K.F."/>
            <person name="Lyhne E.K."/>
            <person name="Kogle M.E."/>
            <person name="Kuo A."/>
            <person name="Riley R."/>
            <person name="Clum A."/>
            <person name="Nolan M."/>
            <person name="Lipzen A."/>
            <person name="Salamov A."/>
            <person name="Henrissat B."/>
            <person name="Wiebenga A."/>
            <person name="De Vries R.P."/>
            <person name="Grigoriev I.V."/>
            <person name="Mortensen U.H."/>
            <person name="Andersen M.R."/>
            <person name="Baker S.E."/>
        </authorList>
    </citation>
    <scope>NUCLEOTIDE SEQUENCE [LARGE SCALE GENOMIC DNA]</scope>
    <source>
        <strain evidence="10 11">IBT 23096</strain>
    </source>
</reference>
<dbReference type="STRING" id="1392250.A0A2I2GAM4"/>
<dbReference type="InterPro" id="IPR051615">
    <property type="entry name" value="Transcr_Regulatory_Elem"/>
</dbReference>
<dbReference type="Pfam" id="PF00172">
    <property type="entry name" value="Zn_clus"/>
    <property type="match status" value="1"/>
</dbReference>
<dbReference type="VEuPathDB" id="FungiDB:P170DRAFT_404595"/>
<comment type="caution">
    <text evidence="10">The sequence shown here is derived from an EMBL/GenBank/DDBJ whole genome shotgun (WGS) entry which is preliminary data.</text>
</comment>
<evidence type="ECO:0000256" key="7">
    <source>
        <dbReference type="ARBA" id="ARBA00023242"/>
    </source>
</evidence>
<keyword evidence="5" id="KW-0238">DNA-binding</keyword>
<evidence type="ECO:0000256" key="2">
    <source>
        <dbReference type="ARBA" id="ARBA00022723"/>
    </source>
</evidence>
<keyword evidence="3" id="KW-0862">Zinc</keyword>
<keyword evidence="2" id="KW-0479">Metal-binding</keyword>
<feature type="region of interest" description="Disordered" evidence="8">
    <location>
        <begin position="1"/>
        <end position="25"/>
    </location>
</feature>
<dbReference type="GO" id="GO:0003677">
    <property type="term" value="F:DNA binding"/>
    <property type="evidence" value="ECO:0007669"/>
    <property type="project" value="UniProtKB-KW"/>
</dbReference>
<proteinExistence type="predicted"/>
<evidence type="ECO:0000259" key="9">
    <source>
        <dbReference type="PROSITE" id="PS50048"/>
    </source>
</evidence>
<dbReference type="SUPFAM" id="SSF57701">
    <property type="entry name" value="Zn2/Cys6 DNA-binding domain"/>
    <property type="match status" value="1"/>
</dbReference>
<dbReference type="PROSITE" id="PS00463">
    <property type="entry name" value="ZN2_CY6_FUNGAL_1"/>
    <property type="match status" value="1"/>
</dbReference>
<dbReference type="InterPro" id="IPR001138">
    <property type="entry name" value="Zn2Cys6_DnaBD"/>
</dbReference>
<dbReference type="GO" id="GO:0000981">
    <property type="term" value="F:DNA-binding transcription factor activity, RNA polymerase II-specific"/>
    <property type="evidence" value="ECO:0007669"/>
    <property type="project" value="InterPro"/>
</dbReference>
<name>A0A2I2GAM4_9EURO</name>
<dbReference type="SMART" id="SM00066">
    <property type="entry name" value="GAL4"/>
    <property type="match status" value="1"/>
</dbReference>
<protein>
    <submittedName>
        <fullName evidence="10">Zn(II)2Cys6 transcription factor</fullName>
    </submittedName>
</protein>
<dbReference type="InterPro" id="IPR007219">
    <property type="entry name" value="XnlR_reg_dom"/>
</dbReference>
<keyword evidence="4" id="KW-0805">Transcription regulation</keyword>
<evidence type="ECO:0000313" key="11">
    <source>
        <dbReference type="Proteomes" id="UP000234275"/>
    </source>
</evidence>
<dbReference type="AlphaFoldDB" id="A0A2I2GAM4"/>
<sequence length="664" mass="75157">MAQNTSPQPPILQKNTGRPRGKYTTKACEECRRRRAKCDGKKPSCSRCLQWQISCAYSDADTSRKPASKKYVLELRQRIESLEQLLKKHGIDPQESTEPKWWSSSSLSGPTGGEARDPTVEELTESWGKLALDESLNFDRDGEMRYFGRTSGRLEFPPSSDTLQTEVSASIVAPVAALDWESESVYHLYDRVVIEVGVSKSIQEELLNLYFTWENPWFAVVDEMLYYEGINSGSQYCSPLLHYCILAVGSLYSHKIDVRSDPNDPKTAGDIFVAKAKGYLYKSIESPSLTTVQAVTIIGTYYIAIGGDASCWLHHGMANRLVLDLGLNLDPAGFEETKTLSHREIQLRRQIYWALYCHDKWSSSYTGRVCSMLDSQGAVRVPEDDENEESSPAETSTQRAFRPLQRAMAGICLIQEKMILSLWAPKPLLNAKQRPAFLKSCLLDLRSWLYDLPTELRIDRPNSIPQAYTLHMIYYTARILLAEPYSKTPQSKEDDSQTPNETANLALDVCRESARAICLVAQKYRQIFGSFERSPISATHCTLSAALVLLRETEMLSTASHKAKLNICVTVLDELSKTWHPARAIGRSVRKLCFMATSDVIFASEDNYEIALDQEFPDIFAEIESSLQFEQQTSDLNEDPSILDILPFNYEFFDMMNQVVWDQI</sequence>
<dbReference type="InterPro" id="IPR036864">
    <property type="entry name" value="Zn2-C6_fun-type_DNA-bd_sf"/>
</dbReference>
<dbReference type="PANTHER" id="PTHR31313:SF83">
    <property type="entry name" value="ZN(II)2CYS6 TRANSCRIPTION FACTOR (EUROFUNG)"/>
    <property type="match status" value="1"/>
</dbReference>
<evidence type="ECO:0000256" key="4">
    <source>
        <dbReference type="ARBA" id="ARBA00023015"/>
    </source>
</evidence>
<dbReference type="PROSITE" id="PS50048">
    <property type="entry name" value="ZN2_CY6_FUNGAL_2"/>
    <property type="match status" value="1"/>
</dbReference>
<accession>A0A2I2GAM4</accession>
<comment type="subcellular location">
    <subcellularLocation>
        <location evidence="1">Nucleus</location>
    </subcellularLocation>
</comment>
<dbReference type="GO" id="GO:0009893">
    <property type="term" value="P:positive regulation of metabolic process"/>
    <property type="evidence" value="ECO:0007669"/>
    <property type="project" value="UniProtKB-ARBA"/>
</dbReference>
<feature type="region of interest" description="Disordered" evidence="8">
    <location>
        <begin position="89"/>
        <end position="117"/>
    </location>
</feature>
<dbReference type="GeneID" id="36554235"/>
<organism evidence="10 11">
    <name type="scientific">Aspergillus steynii IBT 23096</name>
    <dbReference type="NCBI Taxonomy" id="1392250"/>
    <lineage>
        <taxon>Eukaryota</taxon>
        <taxon>Fungi</taxon>
        <taxon>Dikarya</taxon>
        <taxon>Ascomycota</taxon>
        <taxon>Pezizomycotina</taxon>
        <taxon>Eurotiomycetes</taxon>
        <taxon>Eurotiomycetidae</taxon>
        <taxon>Eurotiales</taxon>
        <taxon>Aspergillaceae</taxon>
        <taxon>Aspergillus</taxon>
        <taxon>Aspergillus subgen. Circumdati</taxon>
    </lineage>
</organism>
<dbReference type="SMART" id="SM00906">
    <property type="entry name" value="Fungal_trans"/>
    <property type="match status" value="1"/>
</dbReference>
<keyword evidence="11" id="KW-1185">Reference proteome</keyword>
<dbReference type="CDD" id="cd00067">
    <property type="entry name" value="GAL4"/>
    <property type="match status" value="1"/>
</dbReference>
<dbReference type="EMBL" id="MSFO01000003">
    <property type="protein sequence ID" value="PLB49929.1"/>
    <property type="molecule type" value="Genomic_DNA"/>
</dbReference>
<evidence type="ECO:0000256" key="6">
    <source>
        <dbReference type="ARBA" id="ARBA00023163"/>
    </source>
</evidence>
<dbReference type="Proteomes" id="UP000234275">
    <property type="component" value="Unassembled WGS sequence"/>
</dbReference>
<dbReference type="Gene3D" id="4.10.240.10">
    <property type="entry name" value="Zn(2)-C6 fungal-type DNA-binding domain"/>
    <property type="match status" value="1"/>
</dbReference>
<dbReference type="GO" id="GO:0008270">
    <property type="term" value="F:zinc ion binding"/>
    <property type="evidence" value="ECO:0007669"/>
    <property type="project" value="InterPro"/>
</dbReference>
<dbReference type="OrthoDB" id="2154091at2759"/>
<keyword evidence="6" id="KW-0804">Transcription</keyword>
<dbReference type="RefSeq" id="XP_024705231.1">
    <property type="nucleotide sequence ID" value="XM_024846536.1"/>
</dbReference>
<dbReference type="PANTHER" id="PTHR31313">
    <property type="entry name" value="TY1 ENHANCER ACTIVATOR"/>
    <property type="match status" value="1"/>
</dbReference>
<evidence type="ECO:0000256" key="1">
    <source>
        <dbReference type="ARBA" id="ARBA00004123"/>
    </source>
</evidence>
<feature type="domain" description="Zn(2)-C6 fungal-type" evidence="9">
    <location>
        <begin position="27"/>
        <end position="57"/>
    </location>
</feature>
<dbReference type="GO" id="GO:0005634">
    <property type="term" value="C:nucleus"/>
    <property type="evidence" value="ECO:0007669"/>
    <property type="project" value="UniProtKB-SubCell"/>
</dbReference>
<dbReference type="CDD" id="cd12148">
    <property type="entry name" value="fungal_TF_MHR"/>
    <property type="match status" value="1"/>
</dbReference>
<evidence type="ECO:0000256" key="8">
    <source>
        <dbReference type="SAM" id="MobiDB-lite"/>
    </source>
</evidence>
<evidence type="ECO:0000313" key="10">
    <source>
        <dbReference type="EMBL" id="PLB49929.1"/>
    </source>
</evidence>
<evidence type="ECO:0000256" key="3">
    <source>
        <dbReference type="ARBA" id="ARBA00022833"/>
    </source>
</evidence>
<gene>
    <name evidence="10" type="ORF">P170DRAFT_404595</name>
</gene>
<keyword evidence="7" id="KW-0539">Nucleus</keyword>
<dbReference type="GO" id="GO:0006351">
    <property type="term" value="P:DNA-templated transcription"/>
    <property type="evidence" value="ECO:0007669"/>
    <property type="project" value="InterPro"/>
</dbReference>
<dbReference type="Pfam" id="PF04082">
    <property type="entry name" value="Fungal_trans"/>
    <property type="match status" value="1"/>
</dbReference>